<dbReference type="EC" id="1.8.3.2" evidence="2"/>
<evidence type="ECO:0000256" key="1">
    <source>
        <dbReference type="ARBA" id="ARBA00001974"/>
    </source>
</evidence>
<dbReference type="InterPro" id="IPR039799">
    <property type="entry name" value="ALR/ERV"/>
</dbReference>
<name>A0A6C0E8H2_9ZZZZ</name>
<accession>A0A6C0E8H2</accession>
<evidence type="ECO:0000256" key="3">
    <source>
        <dbReference type="ARBA" id="ARBA00022630"/>
    </source>
</evidence>
<organism evidence="8">
    <name type="scientific">viral metagenome</name>
    <dbReference type="NCBI Taxonomy" id="1070528"/>
    <lineage>
        <taxon>unclassified sequences</taxon>
        <taxon>metagenomes</taxon>
        <taxon>organismal metagenomes</taxon>
    </lineage>
</organism>
<evidence type="ECO:0000256" key="5">
    <source>
        <dbReference type="ARBA" id="ARBA00023002"/>
    </source>
</evidence>
<keyword evidence="6" id="KW-1015">Disulfide bond</keyword>
<dbReference type="Pfam" id="PF04777">
    <property type="entry name" value="Evr1_Alr"/>
    <property type="match status" value="1"/>
</dbReference>
<keyword evidence="3" id="KW-0285">Flavoprotein</keyword>
<reference evidence="8" key="1">
    <citation type="journal article" date="2020" name="Nature">
        <title>Giant virus diversity and host interactions through global metagenomics.</title>
        <authorList>
            <person name="Schulz F."/>
            <person name="Roux S."/>
            <person name="Paez-Espino D."/>
            <person name="Jungbluth S."/>
            <person name="Walsh D.A."/>
            <person name="Denef V.J."/>
            <person name="McMahon K.D."/>
            <person name="Konstantinidis K.T."/>
            <person name="Eloe-Fadrosh E.A."/>
            <person name="Kyrpides N.C."/>
            <person name="Woyke T."/>
        </authorList>
    </citation>
    <scope>NUCLEOTIDE SEQUENCE</scope>
    <source>
        <strain evidence="8">GVMAG-M-3300023179-150</strain>
    </source>
</reference>
<evidence type="ECO:0000259" key="7">
    <source>
        <dbReference type="PROSITE" id="PS51324"/>
    </source>
</evidence>
<keyword evidence="5" id="KW-0560">Oxidoreductase</keyword>
<dbReference type="InterPro" id="IPR036774">
    <property type="entry name" value="ERV/ALR_sulphydryl_oxid_sf"/>
</dbReference>
<dbReference type="PANTHER" id="PTHR12645">
    <property type="entry name" value="ALR/ERV"/>
    <property type="match status" value="1"/>
</dbReference>
<dbReference type="GO" id="GO:0016971">
    <property type="term" value="F:flavin-dependent sulfhydryl oxidase activity"/>
    <property type="evidence" value="ECO:0007669"/>
    <property type="project" value="InterPro"/>
</dbReference>
<keyword evidence="4" id="KW-0274">FAD</keyword>
<feature type="domain" description="ERV/ALR sulfhydryl oxidase" evidence="7">
    <location>
        <begin position="1"/>
        <end position="98"/>
    </location>
</feature>
<comment type="cofactor">
    <cofactor evidence="1">
        <name>FAD</name>
        <dbReference type="ChEBI" id="CHEBI:57692"/>
    </cofactor>
</comment>
<dbReference type="SUPFAM" id="SSF69000">
    <property type="entry name" value="FAD-dependent thiol oxidase"/>
    <property type="match status" value="2"/>
</dbReference>
<proteinExistence type="predicted"/>
<protein>
    <recommendedName>
        <fullName evidence="2">thiol oxidase</fullName>
        <ecNumber evidence="2">1.8.3.2</ecNumber>
    </recommendedName>
</protein>
<evidence type="ECO:0000313" key="8">
    <source>
        <dbReference type="EMBL" id="QHT25032.1"/>
    </source>
</evidence>
<evidence type="ECO:0000256" key="4">
    <source>
        <dbReference type="ARBA" id="ARBA00022827"/>
    </source>
</evidence>
<dbReference type="GO" id="GO:0005739">
    <property type="term" value="C:mitochondrion"/>
    <property type="evidence" value="ECO:0007669"/>
    <property type="project" value="TreeGrafter"/>
</dbReference>
<dbReference type="EMBL" id="MN739754">
    <property type="protein sequence ID" value="QHT25032.1"/>
    <property type="molecule type" value="Genomic_DNA"/>
</dbReference>
<dbReference type="AlphaFoldDB" id="A0A6C0E8H2"/>
<sequence length="200" mass="24557">MSSYWGPRQWYWYHIMSYNAPDKCDKKETQIYIETLILMTKLLPCDKCYNHFNKMCREKKLNFTGKEEMITWFIDVHNQVNIRLKKPIVTREDADKIYIHTNINHGYLNQYILYHCNRGMYGHSPINLVVQLITRLIYLYPCLECRELLIKYLQEHPLQYFGSDKYTFAKWVNNLFSRQDLEKHYQKKWKKIPMKFRILH</sequence>
<dbReference type="InterPro" id="IPR017905">
    <property type="entry name" value="ERV/ALR_sulphydryl_oxidase"/>
</dbReference>
<evidence type="ECO:0000256" key="6">
    <source>
        <dbReference type="ARBA" id="ARBA00023157"/>
    </source>
</evidence>
<dbReference type="Gene3D" id="1.20.120.310">
    <property type="entry name" value="ERV/ALR sulfhydryl oxidase domain"/>
    <property type="match status" value="1"/>
</dbReference>
<dbReference type="PROSITE" id="PS51324">
    <property type="entry name" value="ERV_ALR"/>
    <property type="match status" value="1"/>
</dbReference>
<evidence type="ECO:0000256" key="2">
    <source>
        <dbReference type="ARBA" id="ARBA00012512"/>
    </source>
</evidence>
<dbReference type="GO" id="GO:0050660">
    <property type="term" value="F:flavin adenine dinucleotide binding"/>
    <property type="evidence" value="ECO:0007669"/>
    <property type="project" value="TreeGrafter"/>
</dbReference>
<dbReference type="PANTHER" id="PTHR12645:SF0">
    <property type="entry name" value="FAD-LINKED SULFHYDRYL OXIDASE ALR"/>
    <property type="match status" value="1"/>
</dbReference>